<protein>
    <submittedName>
        <fullName evidence="2">Uncharacterized protein</fullName>
    </submittedName>
</protein>
<dbReference type="HOGENOM" id="CLU_1723933_0_0_1"/>
<proteinExistence type="predicted"/>
<dbReference type="InParanoid" id="G0MBI8"/>
<organism evidence="3">
    <name type="scientific">Caenorhabditis brenneri</name>
    <name type="common">Nematode worm</name>
    <dbReference type="NCBI Taxonomy" id="135651"/>
    <lineage>
        <taxon>Eukaryota</taxon>
        <taxon>Metazoa</taxon>
        <taxon>Ecdysozoa</taxon>
        <taxon>Nematoda</taxon>
        <taxon>Chromadorea</taxon>
        <taxon>Rhabditida</taxon>
        <taxon>Rhabditina</taxon>
        <taxon>Rhabditomorpha</taxon>
        <taxon>Rhabditoidea</taxon>
        <taxon>Rhabditidae</taxon>
        <taxon>Peloderinae</taxon>
        <taxon>Caenorhabditis</taxon>
    </lineage>
</organism>
<dbReference type="EMBL" id="GL379788">
    <property type="protein sequence ID" value="EGT40321.1"/>
    <property type="molecule type" value="Genomic_DNA"/>
</dbReference>
<keyword evidence="3" id="KW-1185">Reference proteome</keyword>
<gene>
    <name evidence="2" type="ORF">CAEBREN_19194</name>
</gene>
<accession>G0MBI8</accession>
<evidence type="ECO:0000313" key="2">
    <source>
        <dbReference type="EMBL" id="EGT40321.1"/>
    </source>
</evidence>
<evidence type="ECO:0000256" key="1">
    <source>
        <dbReference type="SAM" id="MobiDB-lite"/>
    </source>
</evidence>
<dbReference type="AlphaFoldDB" id="G0MBI8"/>
<feature type="compositionally biased region" description="Low complexity" evidence="1">
    <location>
        <begin position="126"/>
        <end position="143"/>
    </location>
</feature>
<evidence type="ECO:0000313" key="3">
    <source>
        <dbReference type="Proteomes" id="UP000008068"/>
    </source>
</evidence>
<feature type="compositionally biased region" description="Low complexity" evidence="1">
    <location>
        <begin position="74"/>
        <end position="103"/>
    </location>
</feature>
<name>G0MBI8_CAEBE</name>
<reference evidence="3" key="1">
    <citation type="submission" date="2011-07" db="EMBL/GenBank/DDBJ databases">
        <authorList>
            <consortium name="Caenorhabditis brenneri Sequencing and Analysis Consortium"/>
            <person name="Wilson R.K."/>
        </authorList>
    </citation>
    <scope>NUCLEOTIDE SEQUENCE [LARGE SCALE GENOMIC DNA]</scope>
    <source>
        <strain evidence="3">PB2801</strain>
    </source>
</reference>
<dbReference type="Proteomes" id="UP000008068">
    <property type="component" value="Unassembled WGS sequence"/>
</dbReference>
<feature type="region of interest" description="Disordered" evidence="1">
    <location>
        <begin position="54"/>
        <end position="152"/>
    </location>
</feature>
<sequence>MAAYVDRNEKYVVGEIGTSKPIANAIGLVTLFAMMRASTEEEIEADRRARKHQLYTEVAIDRSTPGQQQPTDGAPSTSSAPCSTTPPSTSSSSHSALSPSPSTITDESDDDDVIYLKTVCPTSSDSSAPTSKKRTSTSSETEAQSCKEARQL</sequence>